<dbReference type="Proteomes" id="UP000464262">
    <property type="component" value="Chromosome 1"/>
</dbReference>
<evidence type="ECO:0000256" key="4">
    <source>
        <dbReference type="ARBA" id="ARBA00023157"/>
    </source>
</evidence>
<feature type="domain" description="Fe/B12 periplasmic-binding" evidence="6">
    <location>
        <begin position="33"/>
        <end position="284"/>
    </location>
</feature>
<keyword evidence="3 5" id="KW-0574">Periplasm</keyword>
<sequence length="285" mass="32135" precursor="true">MFKPLTLVSLSLLCLSASAIANPIHSTPNAAQRVISLAPSATELAFSAGLGDKLLAVSEYSDYPHQAANLERVANYKSINIERIITLKPDLILAWRAGNPQKPLEQLEALGYNIYYTDSTTLDDIPQTISEMSQYAQQPQLGQQRAQQFSQRLEELRSQYQSQQPVKYFYQLSAAPMITISDGNWPSEVFALCGGENIFANSGAPYPQVGIEQVVVAQPEVLFTSYHDTYDVSFWQPWKNQVPAVKNQHIWTLKADWINRPTERTLLAVEEVCQYLDQVRRNRLL</sequence>
<dbReference type="Gene3D" id="3.40.50.1980">
    <property type="entry name" value="Nitrogenase molybdenum iron protein domain"/>
    <property type="match status" value="2"/>
</dbReference>
<comment type="caution">
    <text evidence="5">Lacks conserved residue(s) required for the propagation of feature annotation.</text>
</comment>
<dbReference type="AlphaFoldDB" id="A0A7Z2T4P2"/>
<reference evidence="7 8" key="1">
    <citation type="submission" date="2020-01" db="EMBL/GenBank/DDBJ databases">
        <title>Whole genome and functional gene identification of agarase of Vibrio HN897.</title>
        <authorList>
            <person name="Liu Y."/>
            <person name="Zhao Z."/>
        </authorList>
    </citation>
    <scope>NUCLEOTIDE SEQUENCE [LARGE SCALE GENOMIC DNA]</scope>
    <source>
        <strain evidence="7 8">HN897</strain>
    </source>
</reference>
<feature type="binding site" evidence="5">
    <location>
        <position position="60"/>
    </location>
    <ligand>
        <name>cyanocob(III)alamin</name>
        <dbReference type="ChEBI" id="CHEBI:17439"/>
    </ligand>
</feature>
<feature type="chain" id="PRO_5031653761" description="Vitamin B12-binding protein" evidence="5">
    <location>
        <begin position="22"/>
        <end position="285"/>
    </location>
</feature>
<dbReference type="InterPro" id="IPR002491">
    <property type="entry name" value="ABC_transptr_periplasmic_BD"/>
</dbReference>
<feature type="site" description="Important for BtuC binding" evidence="5">
    <location>
        <position position="82"/>
    </location>
</feature>
<comment type="subcellular location">
    <subcellularLocation>
        <location evidence="5">Periplasm</location>
    </subcellularLocation>
</comment>
<dbReference type="PANTHER" id="PTHR42860:SF1">
    <property type="entry name" value="VITAMIN B12-BINDING PROTEIN"/>
    <property type="match status" value="1"/>
</dbReference>
<feature type="site" description="Important for BtuC binding" evidence="5">
    <location>
        <position position="212"/>
    </location>
</feature>
<organism evidence="7 8">
    <name type="scientific">Vibrio astriarenae</name>
    <dbReference type="NCBI Taxonomy" id="1481923"/>
    <lineage>
        <taxon>Bacteria</taxon>
        <taxon>Pseudomonadati</taxon>
        <taxon>Pseudomonadota</taxon>
        <taxon>Gammaproteobacteria</taxon>
        <taxon>Vibrionales</taxon>
        <taxon>Vibrionaceae</taxon>
        <taxon>Vibrio</taxon>
    </lineage>
</organism>
<name>A0A7Z2T4P2_9VIBR</name>
<feature type="signal peptide" evidence="5">
    <location>
        <begin position="1"/>
        <end position="21"/>
    </location>
</feature>
<evidence type="ECO:0000256" key="2">
    <source>
        <dbReference type="ARBA" id="ARBA00022729"/>
    </source>
</evidence>
<proteinExistence type="inferred from homology"/>
<dbReference type="HAMAP" id="MF_01000">
    <property type="entry name" value="BtuF"/>
    <property type="match status" value="1"/>
</dbReference>
<dbReference type="KEGG" id="vas:GT360_11600"/>
<comment type="function">
    <text evidence="5">Part of the ABC transporter complex BtuCDF involved in vitamin B12 import. Binds vitamin B12 and delivers it to the periplasmic surface of BtuC.</text>
</comment>
<dbReference type="GO" id="GO:0031419">
    <property type="term" value="F:cobalamin binding"/>
    <property type="evidence" value="ECO:0007669"/>
    <property type="project" value="InterPro"/>
</dbReference>
<dbReference type="PANTHER" id="PTHR42860">
    <property type="entry name" value="VITAMIN B12-BINDING PROTEIN"/>
    <property type="match status" value="1"/>
</dbReference>
<evidence type="ECO:0000259" key="6">
    <source>
        <dbReference type="PROSITE" id="PS50983"/>
    </source>
</evidence>
<dbReference type="GO" id="GO:0042597">
    <property type="term" value="C:periplasmic space"/>
    <property type="evidence" value="ECO:0007669"/>
    <property type="project" value="UniProtKB-SubCell"/>
</dbReference>
<keyword evidence="1 5" id="KW-0813">Transport</keyword>
<dbReference type="InterPro" id="IPR054828">
    <property type="entry name" value="Vit_B12_bind_prot"/>
</dbReference>
<keyword evidence="8" id="KW-1185">Reference proteome</keyword>
<accession>A0A7Z2T4P2</accession>
<evidence type="ECO:0000256" key="3">
    <source>
        <dbReference type="ARBA" id="ARBA00022764"/>
    </source>
</evidence>
<gene>
    <name evidence="5 7" type="primary">btuF</name>
    <name evidence="7" type="ORF">GT360_11600</name>
</gene>
<protein>
    <recommendedName>
        <fullName evidence="5">Vitamin B12-binding protein</fullName>
    </recommendedName>
</protein>
<keyword evidence="4" id="KW-1015">Disulfide bond</keyword>
<dbReference type="NCBIfam" id="NF038402">
    <property type="entry name" value="TroA_like"/>
    <property type="match status" value="1"/>
</dbReference>
<dbReference type="GO" id="GO:0015889">
    <property type="term" value="P:cobalamin transport"/>
    <property type="evidence" value="ECO:0007669"/>
    <property type="project" value="UniProtKB-UniRule"/>
</dbReference>
<keyword evidence="2 5" id="KW-0732">Signal</keyword>
<evidence type="ECO:0000256" key="5">
    <source>
        <dbReference type="HAMAP-Rule" id="MF_01000"/>
    </source>
</evidence>
<dbReference type="RefSeq" id="WP_164649027.1">
    <property type="nucleotide sequence ID" value="NZ_CP047475.1"/>
</dbReference>
<evidence type="ECO:0000313" key="8">
    <source>
        <dbReference type="Proteomes" id="UP000464262"/>
    </source>
</evidence>
<evidence type="ECO:0000256" key="1">
    <source>
        <dbReference type="ARBA" id="ARBA00022448"/>
    </source>
</evidence>
<dbReference type="PROSITE" id="PS50983">
    <property type="entry name" value="FE_B12_PBP"/>
    <property type="match status" value="1"/>
</dbReference>
<dbReference type="InterPro" id="IPR051030">
    <property type="entry name" value="Vitamin_B12-ABC_binding"/>
</dbReference>
<dbReference type="SUPFAM" id="SSF53807">
    <property type="entry name" value="Helical backbone' metal receptor"/>
    <property type="match status" value="1"/>
</dbReference>
<dbReference type="NCBIfam" id="NF002894">
    <property type="entry name" value="PRK03379.1"/>
    <property type="match status" value="1"/>
</dbReference>
<dbReference type="EMBL" id="CP047475">
    <property type="protein sequence ID" value="QIA64118.1"/>
    <property type="molecule type" value="Genomic_DNA"/>
</dbReference>
<evidence type="ECO:0000313" key="7">
    <source>
        <dbReference type="EMBL" id="QIA64118.1"/>
    </source>
</evidence>
<dbReference type="Pfam" id="PF01497">
    <property type="entry name" value="Peripla_BP_2"/>
    <property type="match status" value="1"/>
</dbReference>
<comment type="subunit">
    <text evidence="5">The complex is composed of two ATP-binding proteins (BtuD), two transmembrane proteins (BtuC) and a solute-binding protein (BtuF).</text>
</comment>
<dbReference type="CDD" id="cd01144">
    <property type="entry name" value="BtuF"/>
    <property type="match status" value="1"/>
</dbReference>
<dbReference type="InterPro" id="IPR023544">
    <property type="entry name" value="ABC_transptr_vit_B12-bd"/>
</dbReference>
<comment type="similarity">
    <text evidence="5">Belongs to the BtuF family.</text>
</comment>